<comment type="caution">
    <text evidence="1">The sequence shown here is derived from an EMBL/GenBank/DDBJ whole genome shotgun (WGS) entry which is preliminary data.</text>
</comment>
<evidence type="ECO:0000313" key="1">
    <source>
        <dbReference type="EMBL" id="MFD1162882.1"/>
    </source>
</evidence>
<proteinExistence type="predicted"/>
<evidence type="ECO:0000313" key="2">
    <source>
        <dbReference type="Proteomes" id="UP001597163"/>
    </source>
</evidence>
<gene>
    <name evidence="1" type="ORF">ACFQ2E_10670</name>
</gene>
<keyword evidence="2" id="KW-1185">Reference proteome</keyword>
<name>A0ABW3RD55_9FLAO</name>
<sequence>MIWILLIIGIIGFVLYNFFRDKDQMLKRQVDMQGGMAKKYEFLVGKLTQEPSAKVVKVTRDQIHIRAEGQTTATNFIITETFNKTEIEWVGQMAMLGKHNHKWTYPHNYPQQKMLDEIGEYMEWKSNQMFN</sequence>
<protein>
    <submittedName>
        <fullName evidence="1">Uncharacterized protein</fullName>
    </submittedName>
</protein>
<dbReference type="EMBL" id="JBHTLJ010000003">
    <property type="protein sequence ID" value="MFD1162882.1"/>
    <property type="molecule type" value="Genomic_DNA"/>
</dbReference>
<reference evidence="2" key="1">
    <citation type="journal article" date="2019" name="Int. J. Syst. Evol. Microbiol.">
        <title>The Global Catalogue of Microorganisms (GCM) 10K type strain sequencing project: providing services to taxonomists for standard genome sequencing and annotation.</title>
        <authorList>
            <consortium name="The Broad Institute Genomics Platform"/>
            <consortium name="The Broad Institute Genome Sequencing Center for Infectious Disease"/>
            <person name="Wu L."/>
            <person name="Ma J."/>
        </authorList>
    </citation>
    <scope>NUCLEOTIDE SEQUENCE [LARGE SCALE GENOMIC DNA]</scope>
    <source>
        <strain evidence="2">CCUG 63246</strain>
    </source>
</reference>
<dbReference type="RefSeq" id="WP_311939778.1">
    <property type="nucleotide sequence ID" value="NZ_JAVSCK010000003.1"/>
</dbReference>
<organism evidence="1 2">
    <name type="scientific">Hwangdonia seohaensis</name>
    <dbReference type="NCBI Taxonomy" id="1240727"/>
    <lineage>
        <taxon>Bacteria</taxon>
        <taxon>Pseudomonadati</taxon>
        <taxon>Bacteroidota</taxon>
        <taxon>Flavobacteriia</taxon>
        <taxon>Flavobacteriales</taxon>
        <taxon>Flavobacteriaceae</taxon>
        <taxon>Hwangdonia</taxon>
    </lineage>
</organism>
<dbReference type="Proteomes" id="UP001597163">
    <property type="component" value="Unassembled WGS sequence"/>
</dbReference>
<accession>A0ABW3RD55</accession>